<name>A0AAJ5WP23_9BACT</name>
<evidence type="ECO:0000256" key="7">
    <source>
        <dbReference type="PIRNR" id="PIRNR000232"/>
    </source>
</evidence>
<feature type="binding site" description="in other chain" evidence="8">
    <location>
        <begin position="139"/>
        <end position="141"/>
    </location>
    <ligand>
        <name>FMN</name>
        <dbReference type="ChEBI" id="CHEBI:58210"/>
        <note>ligand shared between dimeric partners</note>
    </ligand>
</feature>
<dbReference type="Gene3D" id="3.40.109.10">
    <property type="entry name" value="NADH Oxidase"/>
    <property type="match status" value="1"/>
</dbReference>
<proteinExistence type="inferred from homology"/>
<dbReference type="AlphaFoldDB" id="A0AAJ5WP23"/>
<comment type="similarity">
    <text evidence="1 7">Belongs to the nitroreductase family.</text>
</comment>
<dbReference type="EC" id="1.-.-.-" evidence="7"/>
<dbReference type="SUPFAM" id="SSF55469">
    <property type="entry name" value="FMN-dependent nitroreductase-like"/>
    <property type="match status" value="1"/>
</dbReference>
<evidence type="ECO:0000259" key="9">
    <source>
        <dbReference type="Pfam" id="PF00881"/>
    </source>
</evidence>
<dbReference type="GO" id="GO:0016491">
    <property type="term" value="F:oxidoreductase activity"/>
    <property type="evidence" value="ECO:0007669"/>
    <property type="project" value="UniProtKB-UniRule"/>
</dbReference>
<dbReference type="InterPro" id="IPR000415">
    <property type="entry name" value="Nitroreductase-like"/>
</dbReference>
<keyword evidence="3 7" id="KW-0288">FMN</keyword>
<sequence>MDPFLNIDQLIAARRSVFTSQFEPGKTIPDNIIQQLLENANMAPNHKLTEPWRFTVYTGNGLQTLADQQAALYKSHAGQKFKQAKYEQLLITPMLASHVIAIGMKRHADLPELEEIAAVACAVQNIYLSATAYGIGGYWSTGGITFLEQAKPLFGLEPADKFMGFFYLGYVRVPSLQRKPKPVEEKVKWVRE</sequence>
<dbReference type="EMBL" id="CP119311">
    <property type="protein sequence ID" value="WEK34674.1"/>
    <property type="molecule type" value="Genomic_DNA"/>
</dbReference>
<evidence type="ECO:0000256" key="1">
    <source>
        <dbReference type="ARBA" id="ARBA00007118"/>
    </source>
</evidence>
<dbReference type="Proteomes" id="UP001220610">
    <property type="component" value="Chromosome"/>
</dbReference>
<dbReference type="PANTHER" id="PTHR43821">
    <property type="entry name" value="NAD(P)H NITROREDUCTASE YDJA-RELATED"/>
    <property type="match status" value="1"/>
</dbReference>
<feature type="binding site" description="in other chain" evidence="8">
    <location>
        <begin position="14"/>
        <end position="16"/>
    </location>
    <ligand>
        <name>FMN</name>
        <dbReference type="ChEBI" id="CHEBI:58210"/>
        <note>ligand shared between dimeric partners</note>
    </ligand>
</feature>
<keyword evidence="6 7" id="KW-0520">NAD</keyword>
<evidence type="ECO:0000256" key="2">
    <source>
        <dbReference type="ARBA" id="ARBA00022630"/>
    </source>
</evidence>
<evidence type="ECO:0000313" key="11">
    <source>
        <dbReference type="Proteomes" id="UP001220610"/>
    </source>
</evidence>
<dbReference type="PANTHER" id="PTHR43821:SF1">
    <property type="entry name" value="NAD(P)H NITROREDUCTASE YDJA-RELATED"/>
    <property type="match status" value="1"/>
</dbReference>
<evidence type="ECO:0000256" key="8">
    <source>
        <dbReference type="PIRSR" id="PIRSR000232-1"/>
    </source>
</evidence>
<evidence type="ECO:0000256" key="5">
    <source>
        <dbReference type="ARBA" id="ARBA00023002"/>
    </source>
</evidence>
<keyword evidence="2 7" id="KW-0285">Flavoprotein</keyword>
<dbReference type="InterPro" id="IPR052530">
    <property type="entry name" value="NAD(P)H_nitroreductase"/>
</dbReference>
<reference evidence="10" key="1">
    <citation type="submission" date="2023-03" db="EMBL/GenBank/DDBJ databases">
        <title>Andean soil-derived lignocellulolytic bacterial consortium as a source of novel taxa and putative plastic-active enzymes.</title>
        <authorList>
            <person name="Diaz-Garcia L."/>
            <person name="Chuvochina M."/>
            <person name="Feuerriegel G."/>
            <person name="Bunk B."/>
            <person name="Sproer C."/>
            <person name="Streit W.R."/>
            <person name="Rodriguez L.M."/>
            <person name="Overmann J."/>
            <person name="Jimenez D.J."/>
        </authorList>
    </citation>
    <scope>NUCLEOTIDE SEQUENCE</scope>
    <source>
        <strain evidence="10">MAG 7</strain>
    </source>
</reference>
<evidence type="ECO:0000256" key="6">
    <source>
        <dbReference type="ARBA" id="ARBA00023027"/>
    </source>
</evidence>
<accession>A0AAJ5WP23</accession>
<dbReference type="InterPro" id="IPR026021">
    <property type="entry name" value="YdjA-like"/>
</dbReference>
<evidence type="ECO:0000313" key="10">
    <source>
        <dbReference type="EMBL" id="WEK34674.1"/>
    </source>
</evidence>
<keyword evidence="4 7" id="KW-0521">NADP</keyword>
<gene>
    <name evidence="10" type="ORF">P0Y53_19480</name>
</gene>
<organism evidence="10 11">
    <name type="scientific">Candidatus Pseudobacter hemicellulosilyticus</name>
    <dbReference type="NCBI Taxonomy" id="3121375"/>
    <lineage>
        <taxon>Bacteria</taxon>
        <taxon>Pseudomonadati</taxon>
        <taxon>Bacteroidota</taxon>
        <taxon>Chitinophagia</taxon>
        <taxon>Chitinophagales</taxon>
        <taxon>Chitinophagaceae</taxon>
        <taxon>Pseudobacter</taxon>
    </lineage>
</organism>
<evidence type="ECO:0000256" key="3">
    <source>
        <dbReference type="ARBA" id="ARBA00022643"/>
    </source>
</evidence>
<dbReference type="PIRSF" id="PIRSF000232">
    <property type="entry name" value="YdjA"/>
    <property type="match status" value="1"/>
</dbReference>
<dbReference type="CDD" id="cd02135">
    <property type="entry name" value="YdjA-like"/>
    <property type="match status" value="1"/>
</dbReference>
<keyword evidence="5 7" id="KW-0560">Oxidoreductase</keyword>
<dbReference type="InterPro" id="IPR029479">
    <property type="entry name" value="Nitroreductase"/>
</dbReference>
<feature type="binding site" evidence="8">
    <location>
        <position position="46"/>
    </location>
    <ligand>
        <name>FMN</name>
        <dbReference type="ChEBI" id="CHEBI:58210"/>
        <note>ligand shared between dimeric partners</note>
    </ligand>
</feature>
<feature type="domain" description="Nitroreductase" evidence="9">
    <location>
        <begin position="11"/>
        <end position="170"/>
    </location>
</feature>
<dbReference type="Pfam" id="PF00881">
    <property type="entry name" value="Nitroreductase"/>
    <property type="match status" value="1"/>
</dbReference>
<protein>
    <recommendedName>
        <fullName evidence="7">Putative NAD(P)H nitroreductase</fullName>
        <ecNumber evidence="7">1.-.-.-</ecNumber>
    </recommendedName>
</protein>
<comment type="cofactor">
    <cofactor evidence="8">
        <name>FMN</name>
        <dbReference type="ChEBI" id="CHEBI:58210"/>
    </cofactor>
    <text evidence="8">Binds 1 FMN per subunit.</text>
</comment>
<evidence type="ECO:0000256" key="4">
    <source>
        <dbReference type="ARBA" id="ARBA00022857"/>
    </source>
</evidence>